<dbReference type="RefSeq" id="WP_259448986.1">
    <property type="nucleotide sequence ID" value="NZ_CP119520.1"/>
</dbReference>
<evidence type="ECO:0000256" key="1">
    <source>
        <dbReference type="SAM" id="SignalP"/>
    </source>
</evidence>
<accession>A0ABT2BXL8</accession>
<evidence type="ECO:0000313" key="3">
    <source>
        <dbReference type="Proteomes" id="UP001165263"/>
    </source>
</evidence>
<name>A0ABT2BXL8_9BURK</name>
<feature type="signal peptide" evidence="1">
    <location>
        <begin position="1"/>
        <end position="21"/>
    </location>
</feature>
<reference evidence="2" key="1">
    <citation type="submission" date="2022-08" db="EMBL/GenBank/DDBJ databases">
        <title>Reclassification of Massilia species as members of the genera Telluria, Duganella, Pseudoduganella, Mokoshia gen. nov. and Zemynaea gen. nov. using orthogonal and non-orthogonal genome-based approaches.</title>
        <authorList>
            <person name="Bowman J.P."/>
        </authorList>
    </citation>
    <scope>NUCLEOTIDE SEQUENCE</scope>
    <source>
        <strain evidence="2">LMG 11547</strain>
    </source>
</reference>
<sequence>MQRKLIVFGAMLSVSAGLAWAAAELDMDLMQNIDDTNKSLASNIALKDGKAAIADAKSMNAMFDTVETYFVQKGDAANAVDLSKKSRELTLAIVDSVTSNDFDKATDAATTLSRTCKTCHTFYKKE</sequence>
<comment type="caution">
    <text evidence="2">The sequence shown here is derived from an EMBL/GenBank/DDBJ whole genome shotgun (WGS) entry which is preliminary data.</text>
</comment>
<organism evidence="2 3">
    <name type="scientific">Telluria mixta</name>
    <dbReference type="NCBI Taxonomy" id="34071"/>
    <lineage>
        <taxon>Bacteria</taxon>
        <taxon>Pseudomonadati</taxon>
        <taxon>Pseudomonadota</taxon>
        <taxon>Betaproteobacteria</taxon>
        <taxon>Burkholderiales</taxon>
        <taxon>Oxalobacteraceae</taxon>
        <taxon>Telluria group</taxon>
        <taxon>Telluria</taxon>
    </lineage>
</organism>
<evidence type="ECO:0000313" key="2">
    <source>
        <dbReference type="EMBL" id="MCS0629889.1"/>
    </source>
</evidence>
<protein>
    <recommendedName>
        <fullName evidence="4">Cytochrome c</fullName>
    </recommendedName>
</protein>
<keyword evidence="3" id="KW-1185">Reference proteome</keyword>
<feature type="chain" id="PRO_5045132337" description="Cytochrome c" evidence="1">
    <location>
        <begin position="22"/>
        <end position="126"/>
    </location>
</feature>
<proteinExistence type="predicted"/>
<dbReference type="InterPro" id="IPR010980">
    <property type="entry name" value="Cyt_c/b562"/>
</dbReference>
<keyword evidence="1" id="KW-0732">Signal</keyword>
<dbReference type="EMBL" id="JANUHC010000003">
    <property type="protein sequence ID" value="MCS0629889.1"/>
    <property type="molecule type" value="Genomic_DNA"/>
</dbReference>
<dbReference type="SUPFAM" id="SSF47175">
    <property type="entry name" value="Cytochromes"/>
    <property type="match status" value="1"/>
</dbReference>
<dbReference type="Proteomes" id="UP001165263">
    <property type="component" value="Unassembled WGS sequence"/>
</dbReference>
<gene>
    <name evidence="2" type="ORF">NX786_11150</name>
</gene>
<evidence type="ECO:0008006" key="4">
    <source>
        <dbReference type="Google" id="ProtNLM"/>
    </source>
</evidence>